<organism evidence="1 2">
    <name type="scientific">Steinernema carpocapsae</name>
    <name type="common">Entomopathogenic nematode</name>
    <dbReference type="NCBI Taxonomy" id="34508"/>
    <lineage>
        <taxon>Eukaryota</taxon>
        <taxon>Metazoa</taxon>
        <taxon>Ecdysozoa</taxon>
        <taxon>Nematoda</taxon>
        <taxon>Chromadorea</taxon>
        <taxon>Rhabditida</taxon>
        <taxon>Tylenchina</taxon>
        <taxon>Panagrolaimomorpha</taxon>
        <taxon>Strongyloidoidea</taxon>
        <taxon>Steinernematidae</taxon>
        <taxon>Steinernema</taxon>
    </lineage>
</organism>
<evidence type="ECO:0000313" key="1">
    <source>
        <dbReference type="EMBL" id="TMS38718.1"/>
    </source>
</evidence>
<reference evidence="1 2" key="1">
    <citation type="journal article" date="2015" name="Genome Biol.">
        <title>Comparative genomics of Steinernema reveals deeply conserved gene regulatory networks.</title>
        <authorList>
            <person name="Dillman A.R."/>
            <person name="Macchietto M."/>
            <person name="Porter C.F."/>
            <person name="Rogers A."/>
            <person name="Williams B."/>
            <person name="Antoshechkin I."/>
            <person name="Lee M.M."/>
            <person name="Goodwin Z."/>
            <person name="Lu X."/>
            <person name="Lewis E.E."/>
            <person name="Goodrich-Blair H."/>
            <person name="Stock S.P."/>
            <person name="Adams B.J."/>
            <person name="Sternberg P.W."/>
            <person name="Mortazavi A."/>
        </authorList>
    </citation>
    <scope>NUCLEOTIDE SEQUENCE [LARGE SCALE GENOMIC DNA]</scope>
    <source>
        <strain evidence="1 2">ALL</strain>
    </source>
</reference>
<comment type="caution">
    <text evidence="1">The sequence shown here is derived from an EMBL/GenBank/DDBJ whole genome shotgun (WGS) entry which is preliminary data.</text>
</comment>
<dbReference type="EMBL" id="AZBU02000001">
    <property type="protein sequence ID" value="TMS38718.1"/>
    <property type="molecule type" value="Genomic_DNA"/>
</dbReference>
<dbReference type="Proteomes" id="UP000298663">
    <property type="component" value="Unassembled WGS sequence"/>
</dbReference>
<reference evidence="1 2" key="2">
    <citation type="journal article" date="2019" name="G3 (Bethesda)">
        <title>Hybrid Assembly of the Genome of the Entomopathogenic Nematode Steinernema carpocapsae Identifies the X-Chromosome.</title>
        <authorList>
            <person name="Serra L."/>
            <person name="Macchietto M."/>
            <person name="Macias-Munoz A."/>
            <person name="McGill C.J."/>
            <person name="Rodriguez I.M."/>
            <person name="Rodriguez B."/>
            <person name="Murad R."/>
            <person name="Mortazavi A."/>
        </authorList>
    </citation>
    <scope>NUCLEOTIDE SEQUENCE [LARGE SCALE GENOMIC DNA]</scope>
    <source>
        <strain evidence="1 2">ALL</strain>
    </source>
</reference>
<keyword evidence="2" id="KW-1185">Reference proteome</keyword>
<evidence type="ECO:0000313" key="2">
    <source>
        <dbReference type="Proteomes" id="UP000298663"/>
    </source>
</evidence>
<proteinExistence type="predicted"/>
<sequence length="72" mass="7783">MDDRSEEKDHDDTMMANFAKGAMCVHLLSKNMNAGVGGTNAVCQARSSDKRGFPNAVVISFFPETGVVEMSK</sequence>
<name>A0A4U8V3E8_STECR</name>
<gene>
    <name evidence="1" type="ORF">L596_005378</name>
</gene>
<accession>A0A4U8V3E8</accession>
<dbReference type="AlphaFoldDB" id="A0A4U8V3E8"/>
<protein>
    <submittedName>
        <fullName evidence="1">Uncharacterized protein</fullName>
    </submittedName>
</protein>